<evidence type="ECO:0000256" key="5">
    <source>
        <dbReference type="ARBA" id="ARBA00023125"/>
    </source>
</evidence>
<dbReference type="Gene3D" id="1.10.8.60">
    <property type="match status" value="1"/>
</dbReference>
<proteinExistence type="inferred from homology"/>
<dbReference type="CDD" id="cd00009">
    <property type="entry name" value="AAA"/>
    <property type="match status" value="1"/>
</dbReference>
<feature type="domain" description="AAA+ ATPase" evidence="9">
    <location>
        <begin position="178"/>
        <end position="315"/>
    </location>
</feature>
<evidence type="ECO:0000256" key="4">
    <source>
        <dbReference type="ARBA" id="ARBA00022840"/>
    </source>
</evidence>
<keyword evidence="11" id="KW-1185">Reference proteome</keyword>
<protein>
    <submittedName>
        <fullName evidence="10">P-loop containing nucleoside triphosphate hydrolase protein</fullName>
    </submittedName>
</protein>
<keyword evidence="6" id="KW-0539">Nucleus</keyword>
<reference evidence="10" key="1">
    <citation type="journal article" date="2022" name="G3 (Bethesda)">
        <title>High quality genome of the basidiomycete yeast Dioszegia hungarica PDD-24b-2 isolated from cloud water.</title>
        <authorList>
            <person name="Jarrige D."/>
            <person name="Haridas S."/>
            <person name="Bleykasten-Grosshans C."/>
            <person name="Joly M."/>
            <person name="Nadalig T."/>
            <person name="Sancelme M."/>
            <person name="Vuilleumier S."/>
            <person name="Grigoriev I.V."/>
            <person name="Amato P."/>
            <person name="Bringel F."/>
        </authorList>
    </citation>
    <scope>NUCLEOTIDE SEQUENCE</scope>
    <source>
        <strain evidence="10">PDD-24b-2</strain>
    </source>
</reference>
<organism evidence="10 11">
    <name type="scientific">Dioszegia hungarica</name>
    <dbReference type="NCBI Taxonomy" id="4972"/>
    <lineage>
        <taxon>Eukaryota</taxon>
        <taxon>Fungi</taxon>
        <taxon>Dikarya</taxon>
        <taxon>Basidiomycota</taxon>
        <taxon>Agaricomycotina</taxon>
        <taxon>Tremellomycetes</taxon>
        <taxon>Tremellales</taxon>
        <taxon>Bulleribasidiaceae</taxon>
        <taxon>Dioszegia</taxon>
    </lineage>
</organism>
<dbReference type="RefSeq" id="XP_052942568.1">
    <property type="nucleotide sequence ID" value="XM_053086278.1"/>
</dbReference>
<dbReference type="Gene3D" id="3.40.50.300">
    <property type="entry name" value="P-loop containing nucleotide triphosphate hydrolases"/>
    <property type="match status" value="1"/>
</dbReference>
<dbReference type="PANTHER" id="PTHR46765">
    <property type="entry name" value="P-LOOP CONTAINING NUCLEOSIDE TRIPHOSPHATE HYDROLASES SUPERFAMILY PROTEIN"/>
    <property type="match status" value="1"/>
</dbReference>
<dbReference type="SMART" id="SM00382">
    <property type="entry name" value="AAA"/>
    <property type="match status" value="1"/>
</dbReference>
<comment type="similarity">
    <text evidence="8">Belongs to the activator 1 small subunits family. CTF18 subfamily.</text>
</comment>
<evidence type="ECO:0000256" key="6">
    <source>
        <dbReference type="ARBA" id="ARBA00023242"/>
    </source>
</evidence>
<dbReference type="PANTHER" id="PTHR46765:SF1">
    <property type="entry name" value="P-LOOP CONTAINING NUCLEOSIDE TRIPHOSPHATE HYDROLASES SUPERFAMILY PROTEIN"/>
    <property type="match status" value="1"/>
</dbReference>
<gene>
    <name evidence="10" type="ORF">MKK02DRAFT_20566</name>
</gene>
<dbReference type="InterPro" id="IPR003593">
    <property type="entry name" value="AAA+_ATPase"/>
</dbReference>
<dbReference type="GeneID" id="77725479"/>
<evidence type="ECO:0000256" key="8">
    <source>
        <dbReference type="ARBA" id="ARBA00043975"/>
    </source>
</evidence>
<dbReference type="SUPFAM" id="SSF52540">
    <property type="entry name" value="P-loop containing nucleoside triphosphate hydrolases"/>
    <property type="match status" value="1"/>
</dbReference>
<keyword evidence="3" id="KW-0547">Nucleotide-binding</keyword>
<comment type="subcellular location">
    <subcellularLocation>
        <location evidence="1">Nucleus</location>
    </subcellularLocation>
</comment>
<evidence type="ECO:0000259" key="9">
    <source>
        <dbReference type="SMART" id="SM00382"/>
    </source>
</evidence>
<evidence type="ECO:0000313" key="11">
    <source>
        <dbReference type="Proteomes" id="UP001164286"/>
    </source>
</evidence>
<dbReference type="InterPro" id="IPR027417">
    <property type="entry name" value="P-loop_NTPase"/>
</dbReference>
<dbReference type="GO" id="GO:0003677">
    <property type="term" value="F:DNA binding"/>
    <property type="evidence" value="ECO:0007669"/>
    <property type="project" value="UniProtKB-KW"/>
</dbReference>
<dbReference type="GO" id="GO:0016887">
    <property type="term" value="F:ATP hydrolysis activity"/>
    <property type="evidence" value="ECO:0007669"/>
    <property type="project" value="InterPro"/>
</dbReference>
<dbReference type="AlphaFoldDB" id="A0AA38LTP3"/>
<dbReference type="Pfam" id="PF00004">
    <property type="entry name" value="AAA"/>
    <property type="match status" value="1"/>
</dbReference>
<evidence type="ECO:0000256" key="7">
    <source>
        <dbReference type="ARBA" id="ARBA00023306"/>
    </source>
</evidence>
<evidence type="ECO:0000256" key="2">
    <source>
        <dbReference type="ARBA" id="ARBA00022705"/>
    </source>
</evidence>
<accession>A0AA38LTP3</accession>
<keyword evidence="10" id="KW-0378">Hydrolase</keyword>
<keyword evidence="4" id="KW-0067">ATP-binding</keyword>
<dbReference type="EMBL" id="JAKWFO010000014">
    <property type="protein sequence ID" value="KAI9632791.1"/>
    <property type="molecule type" value="Genomic_DNA"/>
</dbReference>
<comment type="caution">
    <text evidence="10">The sequence shown here is derived from an EMBL/GenBank/DDBJ whole genome shotgun (WGS) entry which is preliminary data.</text>
</comment>
<dbReference type="CDD" id="cd18140">
    <property type="entry name" value="HLD_clamp_RFC"/>
    <property type="match status" value="1"/>
</dbReference>
<dbReference type="InterPro" id="IPR003959">
    <property type="entry name" value="ATPase_AAA_core"/>
</dbReference>
<dbReference type="GO" id="GO:0006260">
    <property type="term" value="P:DNA replication"/>
    <property type="evidence" value="ECO:0007669"/>
    <property type="project" value="UniProtKB-KW"/>
</dbReference>
<sequence>MIGSRSIYVRPASPVYVPPPRVQPRCDLPPLRAETASGSYITFNRRFKPSPPSLTVSRGTAPSLLGQPLHRLMKDVEDLKNEQKAIQLQRKYDEETRRAALEARTAAGVGPGRTMWVDKYRPKKFSDLLGEDRTHRDVMSWLKEWDKCVFKRAAPSKKRKAGAEEEENPYTDALGRPRERILLLSGPPGFGKTTLAHVLTKQAGYRTLEINASDDRNAATVSTRIKNAIEAGGGIMDKGRPVCVVVDEIDGATGGDQSFVKSLIKLIQDVPANRKKNTPARPLRRPIICICNDLYANALRPLRPYARIVRFRKPAPQILVKRLQEVCERESLQADLRVLTSLVDLTGGDVRSCLNTLQFIKSKSRTVTEDQIRTASIGSKDSLTTLQNVWNALFIPLASKERRKRQASSGSDGRYIHRLVPLIASSGDMDRLVQGCFEHYPNLKPLDGSLANVSKLLDGPLGFYDTLSKRVGEGEYEIMGYMAYAITGFHAHLAAPANSTRLTEWPKADYESYQARTVNAEVATTLKTGFPPILRSLFSTTTTLTELIPLLIRIITPPLRPVNANIVKPAERAVLDRLVELMIPHGLSFWAEKAENGQPMMRLEPPIDCFIHYDGKRADDVAAGRFAVRQVVAQAMDAEIARRKSGASGDTRTVKDKLVGMYGAAKPRVSWGTCRLRPRTKLTRPALDPEAELSATPPPPAKRFRAVYKFHEGSSSAVRKCIKMATLM</sequence>
<keyword evidence="2" id="KW-0235">DNA replication</keyword>
<keyword evidence="5" id="KW-0238">DNA-binding</keyword>
<evidence type="ECO:0000256" key="1">
    <source>
        <dbReference type="ARBA" id="ARBA00004123"/>
    </source>
</evidence>
<dbReference type="GO" id="GO:0005634">
    <property type="term" value="C:nucleus"/>
    <property type="evidence" value="ECO:0007669"/>
    <property type="project" value="UniProtKB-SubCell"/>
</dbReference>
<evidence type="ECO:0000313" key="10">
    <source>
        <dbReference type="EMBL" id="KAI9632791.1"/>
    </source>
</evidence>
<dbReference type="GO" id="GO:0005524">
    <property type="term" value="F:ATP binding"/>
    <property type="evidence" value="ECO:0007669"/>
    <property type="project" value="UniProtKB-KW"/>
</dbReference>
<dbReference type="InterPro" id="IPR053016">
    <property type="entry name" value="CTF18-RFC_complex"/>
</dbReference>
<evidence type="ECO:0000256" key="3">
    <source>
        <dbReference type="ARBA" id="ARBA00022741"/>
    </source>
</evidence>
<name>A0AA38LTP3_9TREE</name>
<dbReference type="Proteomes" id="UP001164286">
    <property type="component" value="Unassembled WGS sequence"/>
</dbReference>
<keyword evidence="7" id="KW-0131">Cell cycle</keyword>
<dbReference type="InterPro" id="IPR047854">
    <property type="entry name" value="RFC_lid"/>
</dbReference>